<evidence type="ECO:0000259" key="1">
    <source>
        <dbReference type="Pfam" id="PF08241"/>
    </source>
</evidence>
<keyword evidence="2" id="KW-0489">Methyltransferase</keyword>
<dbReference type="Proteomes" id="UP000192418">
    <property type="component" value="Unassembled WGS sequence"/>
</dbReference>
<dbReference type="InterPro" id="IPR013216">
    <property type="entry name" value="Methyltransf_11"/>
</dbReference>
<dbReference type="GO" id="GO:0032259">
    <property type="term" value="P:methylation"/>
    <property type="evidence" value="ECO:0007669"/>
    <property type="project" value="UniProtKB-KW"/>
</dbReference>
<name>A0A1W2DQ41_9BACT</name>
<accession>A0A1W2DQ41</accession>
<dbReference type="CDD" id="cd02440">
    <property type="entry name" value="AdoMet_MTases"/>
    <property type="match status" value="1"/>
</dbReference>
<dbReference type="PANTHER" id="PTHR43861:SF1">
    <property type="entry name" value="TRANS-ACONITATE 2-METHYLTRANSFERASE"/>
    <property type="match status" value="1"/>
</dbReference>
<evidence type="ECO:0000313" key="3">
    <source>
        <dbReference type="Proteomes" id="UP000192418"/>
    </source>
</evidence>
<feature type="domain" description="Methyltransferase type 11" evidence="1">
    <location>
        <begin position="55"/>
        <end position="150"/>
    </location>
</feature>
<dbReference type="Gene3D" id="3.40.50.150">
    <property type="entry name" value="Vaccinia Virus protein VP39"/>
    <property type="match status" value="1"/>
</dbReference>
<dbReference type="Pfam" id="PF08241">
    <property type="entry name" value="Methyltransf_11"/>
    <property type="match status" value="1"/>
</dbReference>
<dbReference type="OrthoDB" id="5504467at2"/>
<dbReference type="AlphaFoldDB" id="A0A1W2DQ41"/>
<keyword evidence="3" id="KW-1185">Reference proteome</keyword>
<dbReference type="STRING" id="1121400.SAMN02746065_11970"/>
<evidence type="ECO:0000313" key="2">
    <source>
        <dbReference type="EMBL" id="SMC99543.1"/>
    </source>
</evidence>
<dbReference type="PANTHER" id="PTHR43861">
    <property type="entry name" value="TRANS-ACONITATE 2-METHYLTRANSFERASE-RELATED"/>
    <property type="match status" value="1"/>
</dbReference>
<dbReference type="RefSeq" id="WP_084070732.1">
    <property type="nucleotide sequence ID" value="NZ_FWXY01000019.1"/>
</dbReference>
<reference evidence="2 3" key="1">
    <citation type="submission" date="2017-04" db="EMBL/GenBank/DDBJ databases">
        <authorList>
            <person name="Afonso C.L."/>
            <person name="Miller P.J."/>
            <person name="Scott M.A."/>
            <person name="Spackman E."/>
            <person name="Goraichik I."/>
            <person name="Dimitrov K.M."/>
            <person name="Suarez D.L."/>
            <person name="Swayne D.E."/>
        </authorList>
    </citation>
    <scope>NUCLEOTIDE SEQUENCE [LARGE SCALE GENOMIC DNA]</scope>
    <source>
        <strain evidence="2 3">DSM 3385</strain>
    </source>
</reference>
<proteinExistence type="predicted"/>
<dbReference type="InterPro" id="IPR029063">
    <property type="entry name" value="SAM-dependent_MTases_sf"/>
</dbReference>
<gene>
    <name evidence="2" type="ORF">SAMN02746065_11970</name>
</gene>
<dbReference type="SUPFAM" id="SSF53335">
    <property type="entry name" value="S-adenosyl-L-methionine-dependent methyltransferases"/>
    <property type="match status" value="1"/>
</dbReference>
<sequence length="209" mass="24070">MDEKDMLRRAFFNERADTWLDKFYQNPETGTHDLHAEKLNKIVATLNIEPNDRVLDVGCGSGVMVPYILNRLSPKGRLFEVDYAENMITANKKEHHDKRITFVCSDVMDMPFEPFFFDSIICFACFPHFQEQGKALSKLTELLKTKGVLTIAHLLSSKEIKEHHNGKTAVSRDTLPVKQKITRFCEDCGLEIKIFKDEPGEYILSAKKR</sequence>
<dbReference type="EMBL" id="FWXY01000019">
    <property type="protein sequence ID" value="SMC99543.1"/>
    <property type="molecule type" value="Genomic_DNA"/>
</dbReference>
<dbReference type="GO" id="GO:0008757">
    <property type="term" value="F:S-adenosylmethionine-dependent methyltransferase activity"/>
    <property type="evidence" value="ECO:0007669"/>
    <property type="project" value="InterPro"/>
</dbReference>
<organism evidence="2 3">
    <name type="scientific">Desulfocicer vacuolatum DSM 3385</name>
    <dbReference type="NCBI Taxonomy" id="1121400"/>
    <lineage>
        <taxon>Bacteria</taxon>
        <taxon>Pseudomonadati</taxon>
        <taxon>Thermodesulfobacteriota</taxon>
        <taxon>Desulfobacteria</taxon>
        <taxon>Desulfobacterales</taxon>
        <taxon>Desulfobacteraceae</taxon>
        <taxon>Desulfocicer</taxon>
    </lineage>
</organism>
<keyword evidence="2" id="KW-0808">Transferase</keyword>
<protein>
    <submittedName>
        <fullName evidence="2">Demethylmenaquinone methyltransferase / 2-methoxy-6-polyprenyl-1,4-benzoquinol methylase</fullName>
    </submittedName>
</protein>